<sequence length="131" mass="14119">MYDVHLILRNVPGELALMGKTLCDSGIGLEGGGVFSDGPRAHAHFLVEEGERAREVLMRAGIEVVAVRQPLIRRLRQERLGELGAIAGALARKGVNILIQYSDHAGRLILVTDNDALARDATLVWADAEAA</sequence>
<evidence type="ECO:0000313" key="2">
    <source>
        <dbReference type="Proteomes" id="UP001236270"/>
    </source>
</evidence>
<name>A0AAW8HNN2_PLUGE</name>
<gene>
    <name evidence="1" type="ORF">RBJ30_07835</name>
</gene>
<dbReference type="Gene3D" id="3.30.2130.10">
    <property type="entry name" value="VC0802-like"/>
    <property type="match status" value="1"/>
</dbReference>
<proteinExistence type="predicted"/>
<reference evidence="1" key="1">
    <citation type="submission" date="2023-08" db="EMBL/GenBank/DDBJ databases">
        <title>WGS of pathogenic bacterial species, Los Angeles County Public Health Laboratories.</title>
        <authorList>
            <person name="Garrigues J.M."/>
            <person name="Green N.M."/>
        </authorList>
    </citation>
    <scope>NUCLEOTIDE SEQUENCE</scope>
    <source>
        <strain evidence="1">LACPHL-BACT-2023-00068</strain>
    </source>
</reference>
<dbReference type="AlphaFoldDB" id="A0AAW8HNN2"/>
<accession>A0AAW8HNN2</accession>
<dbReference type="InterPro" id="IPR045865">
    <property type="entry name" value="ACT-like_dom_sf"/>
</dbReference>
<dbReference type="EMBL" id="JAVDNV010000004">
    <property type="protein sequence ID" value="MDQ2309011.1"/>
    <property type="molecule type" value="Genomic_DNA"/>
</dbReference>
<dbReference type="Proteomes" id="UP001236270">
    <property type="component" value="Unassembled WGS sequence"/>
</dbReference>
<evidence type="ECO:0000313" key="1">
    <source>
        <dbReference type="EMBL" id="MDQ2309011.1"/>
    </source>
</evidence>
<dbReference type="RefSeq" id="WP_048253936.1">
    <property type="nucleotide sequence ID" value="NZ_CBCSIS010000002.1"/>
</dbReference>
<protein>
    <submittedName>
        <fullName evidence="1">Amino acid-binding protein</fullName>
    </submittedName>
</protein>
<organism evidence="1 2">
    <name type="scientific">Pluralibacter gergoviae</name>
    <name type="common">Enterobacter gergoviae</name>
    <dbReference type="NCBI Taxonomy" id="61647"/>
    <lineage>
        <taxon>Bacteria</taxon>
        <taxon>Pseudomonadati</taxon>
        <taxon>Pseudomonadota</taxon>
        <taxon>Gammaproteobacteria</taxon>
        <taxon>Enterobacterales</taxon>
        <taxon>Enterobacteriaceae</taxon>
        <taxon>Pluralibacter</taxon>
    </lineage>
</organism>
<comment type="caution">
    <text evidence="1">The sequence shown here is derived from an EMBL/GenBank/DDBJ whole genome shotgun (WGS) entry which is preliminary data.</text>
</comment>
<dbReference type="GeneID" id="61385878"/>
<dbReference type="SUPFAM" id="SSF55021">
    <property type="entry name" value="ACT-like"/>
    <property type="match status" value="1"/>
</dbReference>